<proteinExistence type="predicted"/>
<dbReference type="InterPro" id="IPR001646">
    <property type="entry name" value="5peptide_repeat"/>
</dbReference>
<dbReference type="SUPFAM" id="SSF141571">
    <property type="entry name" value="Pentapeptide repeat-like"/>
    <property type="match status" value="1"/>
</dbReference>
<accession>A0ABW6IER6</accession>
<evidence type="ECO:0000313" key="2">
    <source>
        <dbReference type="Proteomes" id="UP001600165"/>
    </source>
</evidence>
<evidence type="ECO:0000313" key="1">
    <source>
        <dbReference type="EMBL" id="MFE4106684.1"/>
    </source>
</evidence>
<reference evidence="1 2" key="1">
    <citation type="submission" date="2024-10" db="EMBL/GenBank/DDBJ databases">
        <authorList>
            <person name="Ratan Roy A."/>
            <person name="Morales Sandoval P.H."/>
            <person name="De Los Santos Villalobos S."/>
            <person name="Chakraborty S."/>
            <person name="Mukherjee J."/>
        </authorList>
    </citation>
    <scope>NUCLEOTIDE SEQUENCE [LARGE SCALE GENOMIC DNA]</scope>
    <source>
        <strain evidence="1 2">S1</strain>
    </source>
</reference>
<comment type="caution">
    <text evidence="1">The sequence shown here is derived from an EMBL/GenBank/DDBJ whole genome shotgun (WGS) entry which is preliminary data.</text>
</comment>
<dbReference type="Proteomes" id="UP001600165">
    <property type="component" value="Unassembled WGS sequence"/>
</dbReference>
<name>A0ABW6IER6_9CYAN</name>
<gene>
    <name evidence="1" type="ORF">ACFVKH_10385</name>
</gene>
<dbReference type="RefSeq" id="WP_377964683.1">
    <property type="nucleotide sequence ID" value="NZ_JBHZOL010000070.1"/>
</dbReference>
<organism evidence="1 2">
    <name type="scientific">Almyronema epifaneia S1</name>
    <dbReference type="NCBI Taxonomy" id="2991925"/>
    <lineage>
        <taxon>Bacteria</taxon>
        <taxon>Bacillati</taxon>
        <taxon>Cyanobacteriota</taxon>
        <taxon>Cyanophyceae</taxon>
        <taxon>Nodosilineales</taxon>
        <taxon>Nodosilineaceae</taxon>
        <taxon>Almyronema</taxon>
        <taxon>Almyronema epifaneia</taxon>
    </lineage>
</organism>
<sequence>MLLTVFQKSNPSSDGVASKRQGWWQRLLSSKSSIFFLGIATSALTYTLIPSVDHYLQLYQAKSILQSGSANERDTFPFIRNGNAAEYLIRHGVPLAEMDFGGFNFSSAKLREGNFRDSDFSGATLHNTDLFRVNLSGANLAGAVFILGRSHDSKS</sequence>
<dbReference type="Gene3D" id="2.160.20.80">
    <property type="entry name" value="E3 ubiquitin-protein ligase SopA"/>
    <property type="match status" value="1"/>
</dbReference>
<protein>
    <submittedName>
        <fullName evidence="1">Pentapeptide repeat-containing protein</fullName>
    </submittedName>
</protein>
<keyword evidence="2" id="KW-1185">Reference proteome</keyword>
<dbReference type="EMBL" id="JBHZOL010000070">
    <property type="protein sequence ID" value="MFE4106684.1"/>
    <property type="molecule type" value="Genomic_DNA"/>
</dbReference>
<dbReference type="Pfam" id="PF00805">
    <property type="entry name" value="Pentapeptide"/>
    <property type="match status" value="1"/>
</dbReference>